<feature type="region of interest" description="Disordered" evidence="1">
    <location>
        <begin position="367"/>
        <end position="397"/>
    </location>
</feature>
<name>A0A6V7W7A8_MELEN</name>
<evidence type="ECO:0000256" key="1">
    <source>
        <dbReference type="SAM" id="MobiDB-lite"/>
    </source>
</evidence>
<proteinExistence type="predicted"/>
<keyword evidence="3" id="KW-0732">Signal</keyword>
<feature type="signal peptide" evidence="3">
    <location>
        <begin position="1"/>
        <end position="24"/>
    </location>
</feature>
<feature type="chain" id="PRO_5028257564" evidence="3">
    <location>
        <begin position="25"/>
        <end position="473"/>
    </location>
</feature>
<sequence>MLLISLLFILFNLFLVFFFPSNKALTHPEPKIWICEGHILFPSFLPKQQFLEYNWEQQLQPYQGKIMIGGAYSLVLEMPTFGRWDVLVESCTCNGIFQFLQGGGCFRRDNFWLNKNEWRSETNKYIVVHFVAPQTLLKFDCQTLVVKCCGCCDNACGRLPLLESFSSLAMTISCQYPLPIPPSPPLLPPPVLPPSTGEYSSGCWMPFLWGDSCPSNGDNDSFWLIPLFLCLLALLLILCCLLGLCIYWAIRRRKEQGRIFPQKKEELPQPSPVPPPIPSPPPPPLPKDRKIFSTDQSAQTTPISPLSPTKTINESGIDYFDKSRRNQRLIDSGNGFERFEHHAALPIIPTSPWFSWSREEEEIEEREEEWRMEDKEGRNKFSRQSFNPPPPYREGNRQQQYYENFGGRANVVGTNLEEEGFRQKINGRNGSTKFGVEKQIDTDEEDRMQIRSVSPKGTIRELDERSRWKRTLF</sequence>
<evidence type="ECO:0000256" key="3">
    <source>
        <dbReference type="SAM" id="SignalP"/>
    </source>
</evidence>
<keyword evidence="2" id="KW-0472">Membrane</keyword>
<dbReference type="AlphaFoldDB" id="A0A6V7W7A8"/>
<evidence type="ECO:0000313" key="5">
    <source>
        <dbReference type="Proteomes" id="UP000580250"/>
    </source>
</evidence>
<dbReference type="OrthoDB" id="5835902at2759"/>
<reference evidence="4 5" key="1">
    <citation type="submission" date="2020-08" db="EMBL/GenBank/DDBJ databases">
        <authorList>
            <person name="Koutsovoulos G."/>
            <person name="Danchin GJ E."/>
        </authorList>
    </citation>
    <scope>NUCLEOTIDE SEQUENCE [LARGE SCALE GENOMIC DNA]</scope>
</reference>
<feature type="transmembrane region" description="Helical" evidence="2">
    <location>
        <begin position="222"/>
        <end position="250"/>
    </location>
</feature>
<feature type="compositionally biased region" description="Pro residues" evidence="1">
    <location>
        <begin position="269"/>
        <end position="285"/>
    </location>
</feature>
<organism evidence="4 5">
    <name type="scientific">Meloidogyne enterolobii</name>
    <name type="common">Root-knot nematode worm</name>
    <name type="synonym">Meloidogyne mayaguensis</name>
    <dbReference type="NCBI Taxonomy" id="390850"/>
    <lineage>
        <taxon>Eukaryota</taxon>
        <taxon>Metazoa</taxon>
        <taxon>Ecdysozoa</taxon>
        <taxon>Nematoda</taxon>
        <taxon>Chromadorea</taxon>
        <taxon>Rhabditida</taxon>
        <taxon>Tylenchina</taxon>
        <taxon>Tylenchomorpha</taxon>
        <taxon>Tylenchoidea</taxon>
        <taxon>Meloidogynidae</taxon>
        <taxon>Meloidogyninae</taxon>
        <taxon>Meloidogyne</taxon>
    </lineage>
</organism>
<evidence type="ECO:0000313" key="4">
    <source>
        <dbReference type="EMBL" id="CAD2183053.1"/>
    </source>
</evidence>
<dbReference type="EMBL" id="CAJEWN010000454">
    <property type="protein sequence ID" value="CAD2183053.1"/>
    <property type="molecule type" value="Genomic_DNA"/>
</dbReference>
<feature type="region of interest" description="Disordered" evidence="1">
    <location>
        <begin position="264"/>
        <end position="308"/>
    </location>
</feature>
<feature type="compositionally biased region" description="Polar residues" evidence="1">
    <location>
        <begin position="293"/>
        <end position="308"/>
    </location>
</feature>
<feature type="region of interest" description="Disordered" evidence="1">
    <location>
        <begin position="425"/>
        <end position="458"/>
    </location>
</feature>
<keyword evidence="2" id="KW-1133">Transmembrane helix</keyword>
<evidence type="ECO:0000256" key="2">
    <source>
        <dbReference type="SAM" id="Phobius"/>
    </source>
</evidence>
<protein>
    <submittedName>
        <fullName evidence="4">Uncharacterized protein</fullName>
    </submittedName>
</protein>
<feature type="compositionally biased region" description="Basic and acidic residues" evidence="1">
    <location>
        <begin position="368"/>
        <end position="379"/>
    </location>
</feature>
<dbReference type="Proteomes" id="UP000580250">
    <property type="component" value="Unassembled WGS sequence"/>
</dbReference>
<comment type="caution">
    <text evidence="4">The sequence shown here is derived from an EMBL/GenBank/DDBJ whole genome shotgun (WGS) entry which is preliminary data.</text>
</comment>
<keyword evidence="2" id="KW-0812">Transmembrane</keyword>
<accession>A0A6V7W7A8</accession>
<gene>
    <name evidence="4" type="ORF">MENT_LOCUS35315</name>
</gene>